<evidence type="ECO:0000256" key="2">
    <source>
        <dbReference type="ARBA" id="ARBA00004613"/>
    </source>
</evidence>
<evidence type="ECO:0000256" key="6">
    <source>
        <dbReference type="ARBA" id="ARBA00022525"/>
    </source>
</evidence>
<evidence type="ECO:0000313" key="18">
    <source>
        <dbReference type="EMBL" id="TEB29667.1"/>
    </source>
</evidence>
<comment type="catalytic activity">
    <reaction evidence="12">
        <text>pyranose + acceptor = pyranos-3-ulose + reduced acceptor.</text>
        <dbReference type="EC" id="1.1.99.29"/>
    </reaction>
</comment>
<evidence type="ECO:0000256" key="1">
    <source>
        <dbReference type="ARBA" id="ARBA00001974"/>
    </source>
</evidence>
<feature type="domain" description="Glucose-methanol-choline oxidoreductase N-terminal" evidence="17">
    <location>
        <begin position="115"/>
        <end position="138"/>
    </location>
</feature>
<evidence type="ECO:0000256" key="7">
    <source>
        <dbReference type="ARBA" id="ARBA00022630"/>
    </source>
</evidence>
<comment type="subunit">
    <text evidence="4">Monomer.</text>
</comment>
<gene>
    <name evidence="18" type="ORF">FA13DRAFT_1862166</name>
</gene>
<dbReference type="GO" id="GO:0005576">
    <property type="term" value="C:extracellular region"/>
    <property type="evidence" value="ECO:0007669"/>
    <property type="project" value="UniProtKB-SubCell"/>
</dbReference>
<dbReference type="Proteomes" id="UP000298030">
    <property type="component" value="Unassembled WGS sequence"/>
</dbReference>
<sequence length="577" mass="62946">MKLSGHLKVPLLAATACSHLARAALYNGLSELPKDLEFDFIIAGGGTAGAVVANRLSEMATFQVLLVEAGPTDRGILNIQVPGLQPTLQNSAYDWNYTTLPQAGYNGRVLPYARGRLLGGSSSINYMFYTRGPASDYDRWANITGDAGWSWKSIKQYYLKHENWAKPSSGIDTTGRYDPLAHGKDGPVSVSSPSYPQLTTDARVIEATKQLGPDFKFQLDHNDGYHLGICWNQFTIDSNGKRSSSASSYLADKYLRRKNLHVLLNTHVTRVLPSLGAKDTFRTIEVTSAINGNASSRRTQLKAAKEVILSTGTIGTTQILLNSGIGDGEELTALDHPLGSVTWRVNSTETFDALEQWKKDGTGPWVSVGGINHLLWLRATDNSSLWDKYPDPSSSKAAAHLEFAITNNAGFSQLKDGNFISLGMTIPNPMSRGTIRLRSSDPFDSPLIDPALLSHPYDAEILVYAVRQVQRFLTAPAFSGYVLEHASPFTPATIGNDEEVLRILRETSATAWHPVGTAAMTRKGAGWGVVDPDLRVKRVKGLRVVDASIFPFIPATNTQAPVYAIAERASDLIKRAW</sequence>
<proteinExistence type="inferred from homology"/>
<comment type="catalytic activity">
    <reaction evidence="14">
        <text>a pyranoside + acceptor = a pyranosid-3,4-diulose + reduced acceptor.</text>
        <dbReference type="EC" id="1.1.99.29"/>
    </reaction>
</comment>
<dbReference type="InterPro" id="IPR007867">
    <property type="entry name" value="GMC_OxRtase_C"/>
</dbReference>
<dbReference type="PROSITE" id="PS00623">
    <property type="entry name" value="GMC_OXRED_1"/>
    <property type="match status" value="1"/>
</dbReference>
<feature type="binding site" evidence="15">
    <location>
        <position position="268"/>
    </location>
    <ligand>
        <name>FAD</name>
        <dbReference type="ChEBI" id="CHEBI:57692"/>
    </ligand>
</feature>
<keyword evidence="19" id="KW-1185">Reference proteome</keyword>
<dbReference type="STRING" id="71717.A0A4Y7T672"/>
<dbReference type="InterPro" id="IPR000172">
    <property type="entry name" value="GMC_OxRdtase_N"/>
</dbReference>
<evidence type="ECO:0000256" key="9">
    <source>
        <dbReference type="ARBA" id="ARBA00024699"/>
    </source>
</evidence>
<dbReference type="GO" id="GO:0033718">
    <property type="term" value="F:pyranose dehydrogenase (acceptor) activity"/>
    <property type="evidence" value="ECO:0007669"/>
    <property type="project" value="UniProtKB-EC"/>
</dbReference>
<dbReference type="OrthoDB" id="269227at2759"/>
<dbReference type="EMBL" id="QPFP01000026">
    <property type="protein sequence ID" value="TEB29667.1"/>
    <property type="molecule type" value="Genomic_DNA"/>
</dbReference>
<evidence type="ECO:0000256" key="16">
    <source>
        <dbReference type="RuleBase" id="RU003968"/>
    </source>
</evidence>
<protein>
    <recommendedName>
        <fullName evidence="5">pyranose dehydrogenase (acceptor)</fullName>
        <ecNumber evidence="5">1.1.99.29</ecNumber>
    </recommendedName>
</protein>
<comment type="catalytic activity">
    <reaction evidence="13">
        <text>a pyranoside + acceptor = a pyranosid-3-ulose + reduced acceptor.</text>
        <dbReference type="EC" id="1.1.99.29"/>
    </reaction>
</comment>
<evidence type="ECO:0000256" key="4">
    <source>
        <dbReference type="ARBA" id="ARBA00011245"/>
    </source>
</evidence>
<reference evidence="18 19" key="1">
    <citation type="journal article" date="2019" name="Nat. Ecol. Evol.">
        <title>Megaphylogeny resolves global patterns of mushroom evolution.</title>
        <authorList>
            <person name="Varga T."/>
            <person name="Krizsan K."/>
            <person name="Foldi C."/>
            <person name="Dima B."/>
            <person name="Sanchez-Garcia M."/>
            <person name="Sanchez-Ramirez S."/>
            <person name="Szollosi G.J."/>
            <person name="Szarkandi J.G."/>
            <person name="Papp V."/>
            <person name="Albert L."/>
            <person name="Andreopoulos W."/>
            <person name="Angelini C."/>
            <person name="Antonin V."/>
            <person name="Barry K.W."/>
            <person name="Bougher N.L."/>
            <person name="Buchanan P."/>
            <person name="Buyck B."/>
            <person name="Bense V."/>
            <person name="Catcheside P."/>
            <person name="Chovatia M."/>
            <person name="Cooper J."/>
            <person name="Damon W."/>
            <person name="Desjardin D."/>
            <person name="Finy P."/>
            <person name="Geml J."/>
            <person name="Haridas S."/>
            <person name="Hughes K."/>
            <person name="Justo A."/>
            <person name="Karasinski D."/>
            <person name="Kautmanova I."/>
            <person name="Kiss B."/>
            <person name="Kocsube S."/>
            <person name="Kotiranta H."/>
            <person name="LaButti K.M."/>
            <person name="Lechner B.E."/>
            <person name="Liimatainen K."/>
            <person name="Lipzen A."/>
            <person name="Lukacs Z."/>
            <person name="Mihaltcheva S."/>
            <person name="Morgado L.N."/>
            <person name="Niskanen T."/>
            <person name="Noordeloos M.E."/>
            <person name="Ohm R.A."/>
            <person name="Ortiz-Santana B."/>
            <person name="Ovrebo C."/>
            <person name="Racz N."/>
            <person name="Riley R."/>
            <person name="Savchenko A."/>
            <person name="Shiryaev A."/>
            <person name="Soop K."/>
            <person name="Spirin V."/>
            <person name="Szebenyi C."/>
            <person name="Tomsovsky M."/>
            <person name="Tulloss R.E."/>
            <person name="Uehling J."/>
            <person name="Grigoriev I.V."/>
            <person name="Vagvolgyi C."/>
            <person name="Papp T."/>
            <person name="Martin F.M."/>
            <person name="Miettinen O."/>
            <person name="Hibbett D.S."/>
            <person name="Nagy L.G."/>
        </authorList>
    </citation>
    <scope>NUCLEOTIDE SEQUENCE [LARGE SCALE GENOMIC DNA]</scope>
    <source>
        <strain evidence="18 19">FP101781</strain>
    </source>
</reference>
<organism evidence="18 19">
    <name type="scientific">Coprinellus micaceus</name>
    <name type="common">Glistening ink-cap mushroom</name>
    <name type="synonym">Coprinus micaceus</name>
    <dbReference type="NCBI Taxonomy" id="71717"/>
    <lineage>
        <taxon>Eukaryota</taxon>
        <taxon>Fungi</taxon>
        <taxon>Dikarya</taxon>
        <taxon>Basidiomycota</taxon>
        <taxon>Agaricomycotina</taxon>
        <taxon>Agaricomycetes</taxon>
        <taxon>Agaricomycetidae</taxon>
        <taxon>Agaricales</taxon>
        <taxon>Agaricineae</taxon>
        <taxon>Psathyrellaceae</taxon>
        <taxon>Coprinellus</taxon>
    </lineage>
</organism>
<keyword evidence="8 15" id="KW-0274">FAD</keyword>
<evidence type="ECO:0000256" key="14">
    <source>
        <dbReference type="ARBA" id="ARBA00034059"/>
    </source>
</evidence>
<dbReference type="Pfam" id="PF05199">
    <property type="entry name" value="GMC_oxred_C"/>
    <property type="match status" value="1"/>
</dbReference>
<evidence type="ECO:0000256" key="8">
    <source>
        <dbReference type="ARBA" id="ARBA00022827"/>
    </source>
</evidence>
<keyword evidence="7 16" id="KW-0285">Flavoprotein</keyword>
<evidence type="ECO:0000256" key="5">
    <source>
        <dbReference type="ARBA" id="ARBA00013177"/>
    </source>
</evidence>
<comment type="function">
    <text evidence="9">Catalyzes the single-oxidation or sequential double oxidation reaction of carbohydrates primarily at carbon-2 and/or carbon-3 with the concomitant reduction of the flavin. The enzyme exhibits a broad sugar substrate specificity, oxidizing different aldopyranoses to the corresponding C-1, C-2, C-3 or C-1,2, C-2,3 and C-3,4 (di)dehydro sugars with substrate-specific regioselectivity. Accepts only a narrow range of electron acceptors such as substituted benzoquinones and complexed metal ions and reacts extremely slowly with O(2) as acceptor. May play a role in the natural recycling of plant matter by oxidizing all major monosaccharides in lignocellulose and by reducing quinone compounds or reactive radical species generated during lignin depolymerization.</text>
</comment>
<accession>A0A4Y7T672</accession>
<evidence type="ECO:0000256" key="10">
    <source>
        <dbReference type="ARBA" id="ARBA00033986"/>
    </source>
</evidence>
<evidence type="ECO:0000256" key="13">
    <source>
        <dbReference type="ARBA" id="ARBA00034050"/>
    </source>
</evidence>
<dbReference type="SUPFAM" id="SSF51905">
    <property type="entry name" value="FAD/NAD(P)-binding domain"/>
    <property type="match status" value="1"/>
</dbReference>
<comment type="caution">
    <text evidence="18">The sequence shown here is derived from an EMBL/GenBank/DDBJ whole genome shotgun (WGS) entry which is preliminary data.</text>
</comment>
<evidence type="ECO:0000256" key="15">
    <source>
        <dbReference type="PIRSR" id="PIRSR000137-2"/>
    </source>
</evidence>
<comment type="catalytic activity">
    <reaction evidence="10">
        <text>pyranose + acceptor = pyranos-2-ulose + reduced acceptor.</text>
        <dbReference type="EC" id="1.1.99.29"/>
    </reaction>
</comment>
<keyword evidence="6" id="KW-0964">Secreted</keyword>
<dbReference type="InterPro" id="IPR012132">
    <property type="entry name" value="GMC_OxRdtase"/>
</dbReference>
<dbReference type="Pfam" id="PF00732">
    <property type="entry name" value="GMC_oxred_N"/>
    <property type="match status" value="1"/>
</dbReference>
<comment type="subcellular location">
    <subcellularLocation>
        <location evidence="2">Secreted</location>
    </subcellularLocation>
</comment>
<evidence type="ECO:0000256" key="3">
    <source>
        <dbReference type="ARBA" id="ARBA00010790"/>
    </source>
</evidence>
<comment type="catalytic activity">
    <reaction evidence="11">
        <text>pyranose + acceptor = pyranos-2,3-diulose + reduced acceptor.</text>
        <dbReference type="EC" id="1.1.99.29"/>
    </reaction>
</comment>
<feature type="binding site" evidence="15">
    <location>
        <begin position="512"/>
        <end position="513"/>
    </location>
    <ligand>
        <name>FAD</name>
        <dbReference type="ChEBI" id="CHEBI:57692"/>
    </ligand>
</feature>
<dbReference type="PIRSF" id="PIRSF000137">
    <property type="entry name" value="Alcohol_oxidase"/>
    <property type="match status" value="1"/>
</dbReference>
<dbReference type="Gene3D" id="3.50.50.60">
    <property type="entry name" value="FAD/NAD(P)-binding domain"/>
    <property type="match status" value="1"/>
</dbReference>
<dbReference type="GO" id="GO:0050660">
    <property type="term" value="F:flavin adenine dinucleotide binding"/>
    <property type="evidence" value="ECO:0007669"/>
    <property type="project" value="InterPro"/>
</dbReference>
<dbReference type="PANTHER" id="PTHR11552">
    <property type="entry name" value="GLUCOSE-METHANOL-CHOLINE GMC OXIDOREDUCTASE"/>
    <property type="match status" value="1"/>
</dbReference>
<evidence type="ECO:0000259" key="17">
    <source>
        <dbReference type="PROSITE" id="PS00623"/>
    </source>
</evidence>
<dbReference type="PANTHER" id="PTHR11552:SF147">
    <property type="entry name" value="CHOLINE DEHYDROGENASE, MITOCHONDRIAL"/>
    <property type="match status" value="1"/>
</dbReference>
<dbReference type="Gene3D" id="3.30.560.10">
    <property type="entry name" value="Glucose Oxidase, domain 3"/>
    <property type="match status" value="1"/>
</dbReference>
<dbReference type="SUPFAM" id="SSF54373">
    <property type="entry name" value="FAD-linked reductases, C-terminal domain"/>
    <property type="match status" value="1"/>
</dbReference>
<evidence type="ECO:0000313" key="19">
    <source>
        <dbReference type="Proteomes" id="UP000298030"/>
    </source>
</evidence>
<name>A0A4Y7T672_COPMI</name>
<comment type="similarity">
    <text evidence="3 16">Belongs to the GMC oxidoreductase family.</text>
</comment>
<dbReference type="EC" id="1.1.99.29" evidence="5"/>
<dbReference type="InterPro" id="IPR036188">
    <property type="entry name" value="FAD/NAD-bd_sf"/>
</dbReference>
<comment type="cofactor">
    <cofactor evidence="1 15">
        <name>FAD</name>
        <dbReference type="ChEBI" id="CHEBI:57692"/>
    </cofactor>
</comment>
<dbReference type="AlphaFoldDB" id="A0A4Y7T672"/>
<evidence type="ECO:0000256" key="11">
    <source>
        <dbReference type="ARBA" id="ARBA00034010"/>
    </source>
</evidence>
<evidence type="ECO:0000256" key="12">
    <source>
        <dbReference type="ARBA" id="ARBA00034029"/>
    </source>
</evidence>